<protein>
    <submittedName>
        <fullName evidence="2">Uncharacterized protein</fullName>
    </submittedName>
</protein>
<sequence length="1256" mass="140038">MSVIQMIPMNSTHRATGDFPPMFEAVGHPHLPDHMKRAVVFLLDTDLKSRKLRSEVERNLQIPSQSDKQALERQGYSELRHGDVLFGRDKQCGPDGPWQEDVVIGWVTDESLYTPEERNEVARVMIALLGTEEERRRDRVRIEALGLEGVGDGKRCFTFGPTTQQSPHIVAPSRQLKVSCQEQGPGEAQRVVKEALEVITPLSVRSFEMGPEQVVQTIRDQTDLVGMPRLGSDNNCVFPAAQCNIGVAQAAGEGVSLGGEMGHFGGAHGDPGDSSGAFSNILAVPQLPAGYDPGRFFLLYLGVYVTLRSFASFTFSGRQAHGATASTAPPGVDPASHAYRCNFVFYPPSSMMSGRSRYTLACHQDGTPLYRNPEMVDYDGDHETPSQCNDSTWARDGEAILPTDAHVGFISRGCLELCKNVLGQLPERHDIQINAEKFMASISYKDDAGQRVMPELSPLTPRSGLGSNEKERRKARVEFKKLQRRMDKFHPSSVYKGPSKKGAQPCSRAGHGTNRRKRQSSTEYEGEASSTDDGDDEGCSDKEEESAESPESEEPDEDSPESREWEEDRPESRGQDEESCGDNNRDVLSMEVAQRYEDNEEPKVRDVGDTENGERDICIGSPIMQAGGDKLMENAQGEDVMRPDFEEDEDSTMDRHGIKREHSASASSTPTPKRQRTSDHLKIIDRLNPIAIKAELQIVDREHTTVVTRQPMGREGDAVSVDELRSLRDTMVYHPVSDEVMGTARKILDRTRRAEIGVTRTSSELRDARRAIIDTSIHFWEWLDITIPRMVIEYLKEIRPATGKPSGGTENWLQSLTREVADMVFEGPSVRHITIRDTAVPRPNFTLTNSLRSGLASSDPMFKDQVVKKVITAILLGLQSSHNKAEQARSWAFAMLKKECGEVFLGLQFTWDLFVNFKLSDYTTTSLAMVEREDIDRSAKSVSAHIQEAGLGSLFALFNEGKNAPALPNDQVKNLHSEDWRELWTLLKTSMKIMDGTSVGGNDELKNRCGQVERGPQLLSTIPRKSARLAEGTGALVWRVVSFATPFAKEQRMTFNDYNDYLDEVQACEGGAYVCRPNAYGHPIPNNGPPIAKTFWESLTQGSVPRWEDFTSSRRTFNDCLEYFRKKVKKKSIFPGLGNLRSFLLVCDLSYAGVCQPPDEYEMARCILNNAGGSLKELVKLGLVPSKDHMPLDREDKVYKVGVGFQEVVGSLENEMTQEEMQEIGLDLICVEHILCKAHKLAPHLQDARLEHEDGE</sequence>
<comment type="caution">
    <text evidence="2">The sequence shown here is derived from an EMBL/GenBank/DDBJ whole genome shotgun (WGS) entry which is preliminary data.</text>
</comment>
<evidence type="ECO:0000313" key="3">
    <source>
        <dbReference type="Proteomes" id="UP000298030"/>
    </source>
</evidence>
<gene>
    <name evidence="2" type="ORF">FA13DRAFT_1798102</name>
</gene>
<dbReference type="EMBL" id="QPFP01000079">
    <property type="protein sequence ID" value="TEB23295.1"/>
    <property type="molecule type" value="Genomic_DNA"/>
</dbReference>
<dbReference type="AlphaFoldDB" id="A0A4Y7SN77"/>
<accession>A0A4Y7SN77</accession>
<organism evidence="2 3">
    <name type="scientific">Coprinellus micaceus</name>
    <name type="common">Glistening ink-cap mushroom</name>
    <name type="synonym">Coprinus micaceus</name>
    <dbReference type="NCBI Taxonomy" id="71717"/>
    <lineage>
        <taxon>Eukaryota</taxon>
        <taxon>Fungi</taxon>
        <taxon>Dikarya</taxon>
        <taxon>Basidiomycota</taxon>
        <taxon>Agaricomycotina</taxon>
        <taxon>Agaricomycetes</taxon>
        <taxon>Agaricomycetidae</taxon>
        <taxon>Agaricales</taxon>
        <taxon>Agaricineae</taxon>
        <taxon>Psathyrellaceae</taxon>
        <taxon>Coprinellus</taxon>
    </lineage>
</organism>
<feature type="compositionally biased region" description="Acidic residues" evidence="1">
    <location>
        <begin position="524"/>
        <end position="569"/>
    </location>
</feature>
<feature type="region of interest" description="Disordered" evidence="1">
    <location>
        <begin position="639"/>
        <end position="679"/>
    </location>
</feature>
<reference evidence="2 3" key="1">
    <citation type="journal article" date="2019" name="Nat. Ecol. Evol.">
        <title>Megaphylogeny resolves global patterns of mushroom evolution.</title>
        <authorList>
            <person name="Varga T."/>
            <person name="Krizsan K."/>
            <person name="Foldi C."/>
            <person name="Dima B."/>
            <person name="Sanchez-Garcia M."/>
            <person name="Sanchez-Ramirez S."/>
            <person name="Szollosi G.J."/>
            <person name="Szarkandi J.G."/>
            <person name="Papp V."/>
            <person name="Albert L."/>
            <person name="Andreopoulos W."/>
            <person name="Angelini C."/>
            <person name="Antonin V."/>
            <person name="Barry K.W."/>
            <person name="Bougher N.L."/>
            <person name="Buchanan P."/>
            <person name="Buyck B."/>
            <person name="Bense V."/>
            <person name="Catcheside P."/>
            <person name="Chovatia M."/>
            <person name="Cooper J."/>
            <person name="Damon W."/>
            <person name="Desjardin D."/>
            <person name="Finy P."/>
            <person name="Geml J."/>
            <person name="Haridas S."/>
            <person name="Hughes K."/>
            <person name="Justo A."/>
            <person name="Karasinski D."/>
            <person name="Kautmanova I."/>
            <person name="Kiss B."/>
            <person name="Kocsube S."/>
            <person name="Kotiranta H."/>
            <person name="LaButti K.M."/>
            <person name="Lechner B.E."/>
            <person name="Liimatainen K."/>
            <person name="Lipzen A."/>
            <person name="Lukacs Z."/>
            <person name="Mihaltcheva S."/>
            <person name="Morgado L.N."/>
            <person name="Niskanen T."/>
            <person name="Noordeloos M.E."/>
            <person name="Ohm R.A."/>
            <person name="Ortiz-Santana B."/>
            <person name="Ovrebo C."/>
            <person name="Racz N."/>
            <person name="Riley R."/>
            <person name="Savchenko A."/>
            <person name="Shiryaev A."/>
            <person name="Soop K."/>
            <person name="Spirin V."/>
            <person name="Szebenyi C."/>
            <person name="Tomsovsky M."/>
            <person name="Tulloss R.E."/>
            <person name="Uehling J."/>
            <person name="Grigoriev I.V."/>
            <person name="Vagvolgyi C."/>
            <person name="Papp T."/>
            <person name="Martin F.M."/>
            <person name="Miettinen O."/>
            <person name="Hibbett D.S."/>
            <person name="Nagy L.G."/>
        </authorList>
    </citation>
    <scope>NUCLEOTIDE SEQUENCE [LARGE SCALE GENOMIC DNA]</scope>
    <source>
        <strain evidence="2 3">FP101781</strain>
    </source>
</reference>
<feature type="compositionally biased region" description="Basic and acidic residues" evidence="1">
    <location>
        <begin position="468"/>
        <end position="490"/>
    </location>
</feature>
<feature type="region of interest" description="Disordered" evidence="1">
    <location>
        <begin position="453"/>
        <end position="624"/>
    </location>
</feature>
<proteinExistence type="predicted"/>
<keyword evidence="3" id="KW-1185">Reference proteome</keyword>
<evidence type="ECO:0000256" key="1">
    <source>
        <dbReference type="SAM" id="MobiDB-lite"/>
    </source>
</evidence>
<evidence type="ECO:0000313" key="2">
    <source>
        <dbReference type="EMBL" id="TEB23295.1"/>
    </source>
</evidence>
<dbReference type="OrthoDB" id="2934473at2759"/>
<name>A0A4Y7SN77_COPMI</name>
<feature type="compositionally biased region" description="Basic and acidic residues" evidence="1">
    <location>
        <begin position="594"/>
        <end position="617"/>
    </location>
</feature>
<dbReference type="Proteomes" id="UP000298030">
    <property type="component" value="Unassembled WGS sequence"/>
</dbReference>
<feature type="compositionally biased region" description="Basic and acidic residues" evidence="1">
    <location>
        <begin position="652"/>
        <end position="663"/>
    </location>
</feature>